<evidence type="ECO:0000256" key="1">
    <source>
        <dbReference type="SAM" id="MobiDB-lite"/>
    </source>
</evidence>
<evidence type="ECO:0000313" key="4">
    <source>
        <dbReference type="Proteomes" id="UP000658613"/>
    </source>
</evidence>
<keyword evidence="4" id="KW-1185">Reference proteome</keyword>
<evidence type="ECO:0000313" key="3">
    <source>
        <dbReference type="EMBL" id="MBG6122333.1"/>
    </source>
</evidence>
<dbReference type="EMBL" id="JADOUE010000001">
    <property type="protein sequence ID" value="MBG6122333.1"/>
    <property type="molecule type" value="Genomic_DNA"/>
</dbReference>
<dbReference type="GO" id="GO:0003676">
    <property type="term" value="F:nucleic acid binding"/>
    <property type="evidence" value="ECO:0007669"/>
    <property type="project" value="InterPro"/>
</dbReference>
<protein>
    <recommendedName>
        <fullName evidence="2">HNH nuclease domain-containing protein</fullName>
    </recommendedName>
</protein>
<feature type="compositionally biased region" description="Pro residues" evidence="1">
    <location>
        <begin position="413"/>
        <end position="462"/>
    </location>
</feature>
<proteinExistence type="predicted"/>
<dbReference type="Proteomes" id="UP000658613">
    <property type="component" value="Unassembled WGS sequence"/>
</dbReference>
<organism evidence="3 4">
    <name type="scientific">Corynebacterium aquatimens</name>
    <dbReference type="NCBI Taxonomy" id="1190508"/>
    <lineage>
        <taxon>Bacteria</taxon>
        <taxon>Bacillati</taxon>
        <taxon>Actinomycetota</taxon>
        <taxon>Actinomycetes</taxon>
        <taxon>Mycobacteriales</taxon>
        <taxon>Corynebacteriaceae</taxon>
        <taxon>Corynebacterium</taxon>
    </lineage>
</organism>
<accession>A0A931E142</accession>
<dbReference type="GO" id="GO:0008270">
    <property type="term" value="F:zinc ion binding"/>
    <property type="evidence" value="ECO:0007669"/>
    <property type="project" value="InterPro"/>
</dbReference>
<comment type="caution">
    <text evidence="3">The sequence shown here is derived from an EMBL/GenBank/DDBJ whole genome shotgun (WGS) entry which is preliminary data.</text>
</comment>
<gene>
    <name evidence="3" type="ORF">IW254_001302</name>
</gene>
<name>A0A931E142_9CORY</name>
<sequence>MGPRTNTATAASPAAVDFAGYLAAITTHAMDIVATFDRDAAKKAPIKPEHARALEALHSVYFGRTPRRFRERQEKARRKAKAYDVSLDKLMMIEQRLKKVDDAATRWELRLTLLGVRGSCEALAAKAREIIPRDTTPPREGLSFSRPRGGVGTMIVHAKERLLADLEHFLRRELDANTPIATHMLHSFEDLIRGNLAIADGELLPTVGVPYAQPRPLIMVGLPQLCEILDGRGDEIVLKLSDGTTITGAEFLAHHLSTHVPALEFALFHPKKGPVNLYRASRSANAKQRDLVSAAYPVCAFPGCRHPADNCEMHHVTAWKHGGQTNAANLVPLCRHHNRLNDDDPHKQAPHLIKIGRVVPEGAGHVWRFPSGARVHNHDNYHYGAMRQLFDQDPATAERTFVSDCWRAGCDVPHPPSPPPDDPPPGPPPDRPPAGPPPPGPPPDGPPPDRPPPGPPERPPGQGPDQRPCPRGDPWAGP</sequence>
<dbReference type="InterPro" id="IPR002711">
    <property type="entry name" value="HNH"/>
</dbReference>
<reference evidence="3" key="1">
    <citation type="submission" date="2020-11" db="EMBL/GenBank/DDBJ databases">
        <title>Sequencing the genomes of 1000 actinobacteria strains.</title>
        <authorList>
            <person name="Klenk H.-P."/>
        </authorList>
    </citation>
    <scope>NUCLEOTIDE SEQUENCE</scope>
    <source>
        <strain evidence="3">DSM 45632</strain>
    </source>
</reference>
<dbReference type="Gene3D" id="1.10.30.50">
    <property type="match status" value="1"/>
</dbReference>
<dbReference type="Pfam" id="PF01844">
    <property type="entry name" value="HNH"/>
    <property type="match status" value="1"/>
</dbReference>
<dbReference type="GO" id="GO:0004519">
    <property type="term" value="F:endonuclease activity"/>
    <property type="evidence" value="ECO:0007669"/>
    <property type="project" value="InterPro"/>
</dbReference>
<dbReference type="RefSeq" id="WP_196824741.1">
    <property type="nucleotide sequence ID" value="NZ_CP046980.1"/>
</dbReference>
<feature type="region of interest" description="Disordered" evidence="1">
    <location>
        <begin position="412"/>
        <end position="478"/>
    </location>
</feature>
<feature type="domain" description="HNH nuclease" evidence="2">
    <location>
        <begin position="287"/>
        <end position="339"/>
    </location>
</feature>
<evidence type="ECO:0000259" key="2">
    <source>
        <dbReference type="SMART" id="SM00507"/>
    </source>
</evidence>
<dbReference type="CDD" id="cd00085">
    <property type="entry name" value="HNHc"/>
    <property type="match status" value="1"/>
</dbReference>
<dbReference type="SMART" id="SM00507">
    <property type="entry name" value="HNHc"/>
    <property type="match status" value="1"/>
</dbReference>
<dbReference type="InterPro" id="IPR003615">
    <property type="entry name" value="HNH_nuc"/>
</dbReference>
<dbReference type="AlphaFoldDB" id="A0A931E142"/>